<feature type="region of interest" description="Disordered" evidence="1">
    <location>
        <begin position="149"/>
        <end position="189"/>
    </location>
</feature>
<feature type="signal peptide" evidence="2">
    <location>
        <begin position="1"/>
        <end position="19"/>
    </location>
</feature>
<name>A0A6J5E444_9BURK</name>
<proteinExistence type="predicted"/>
<feature type="compositionally biased region" description="Polar residues" evidence="1">
    <location>
        <begin position="174"/>
        <end position="183"/>
    </location>
</feature>
<dbReference type="AlphaFoldDB" id="A0A6J5E444"/>
<dbReference type="Proteomes" id="UP000494363">
    <property type="component" value="Unassembled WGS sequence"/>
</dbReference>
<feature type="compositionally biased region" description="Basic and acidic residues" evidence="1">
    <location>
        <begin position="149"/>
        <end position="171"/>
    </location>
</feature>
<feature type="chain" id="PRO_5026648385" description="DUF4148 domain-containing protein" evidence="2">
    <location>
        <begin position="20"/>
        <end position="189"/>
    </location>
</feature>
<organism evidence="3 4">
    <name type="scientific">Paraburkholderia humisilvae</name>
    <dbReference type="NCBI Taxonomy" id="627669"/>
    <lineage>
        <taxon>Bacteria</taxon>
        <taxon>Pseudomonadati</taxon>
        <taxon>Pseudomonadota</taxon>
        <taxon>Betaproteobacteria</taxon>
        <taxon>Burkholderiales</taxon>
        <taxon>Burkholderiaceae</taxon>
        <taxon>Paraburkholderia</taxon>
    </lineage>
</organism>
<reference evidence="3 4" key="1">
    <citation type="submission" date="2020-04" db="EMBL/GenBank/DDBJ databases">
        <authorList>
            <person name="De Canck E."/>
        </authorList>
    </citation>
    <scope>NUCLEOTIDE SEQUENCE [LARGE SCALE GENOMIC DNA]</scope>
    <source>
        <strain evidence="3 4">LMG 29542</strain>
    </source>
</reference>
<keyword evidence="4" id="KW-1185">Reference proteome</keyword>
<keyword evidence="2" id="KW-0732">Signal</keyword>
<evidence type="ECO:0000313" key="4">
    <source>
        <dbReference type="Proteomes" id="UP000494363"/>
    </source>
</evidence>
<dbReference type="EMBL" id="CADIKH010000016">
    <property type="protein sequence ID" value="CAB3760414.1"/>
    <property type="molecule type" value="Genomic_DNA"/>
</dbReference>
<evidence type="ECO:0000313" key="3">
    <source>
        <dbReference type="EMBL" id="CAB3760414.1"/>
    </source>
</evidence>
<protein>
    <recommendedName>
        <fullName evidence="5">DUF4148 domain-containing protein</fullName>
    </recommendedName>
</protein>
<evidence type="ECO:0008006" key="5">
    <source>
        <dbReference type="Google" id="ProtNLM"/>
    </source>
</evidence>
<sequence>MNRLSIALILAAASLAAHAADDVAQQQVRVLPASGVTDPDHRAVQRDGNVQNNLAFDVSKQVQRDYESRLRAMTPAIPMDFSGSGAPTTIDGPKSRITVIPRATVPGPNAAPYTQVDRFGGGWGAATVNMSAQQARDYDARIQSELAERDKRAVAVRRPEVRFEIPPREIPKPSGTTQPSSNGGRVDAN</sequence>
<accession>A0A6J5E444</accession>
<dbReference type="RefSeq" id="WP_175228000.1">
    <property type="nucleotide sequence ID" value="NZ_CADIKH010000016.1"/>
</dbReference>
<gene>
    <name evidence="3" type="ORF">LMG29542_03839</name>
</gene>
<evidence type="ECO:0000256" key="1">
    <source>
        <dbReference type="SAM" id="MobiDB-lite"/>
    </source>
</evidence>
<evidence type="ECO:0000256" key="2">
    <source>
        <dbReference type="SAM" id="SignalP"/>
    </source>
</evidence>